<evidence type="ECO:0000313" key="1">
    <source>
        <dbReference type="EMBL" id="CAL8129367.1"/>
    </source>
</evidence>
<name>A0ABP1RK18_9HEXA</name>
<gene>
    <name evidence="1" type="ORF">ODALV1_LOCUS23123</name>
</gene>
<sequence>MQGTIRTVISVDLTKCARSQHVLHNRLHPELLPVASVHPGEVFRVECVDCMGGQIANNDSAEDVLNVDLSQVHYVSGPIQVEGAEPGDYLEVEILEIQPLQGHEWGYSGIFDVKNGGSFLYDYFPRAAKAIWDIEGIYASSRHIPGVRLAGLIHPGILGTAPSQEMLHKWNHREAEPLAKDADKITALAYLPDEKGSFLGALENNPAAASKIATEAARSLPPRENGGNCDTKNLSRGSRVWLPVYVPGAKLSVGDLHFSQGGGEIAVMYLKNCAYH</sequence>
<accession>A0ABP1RK18</accession>
<evidence type="ECO:0008006" key="3">
    <source>
        <dbReference type="Google" id="ProtNLM"/>
    </source>
</evidence>
<dbReference type="EMBL" id="CAXLJM020000076">
    <property type="protein sequence ID" value="CAL8129367.1"/>
    <property type="molecule type" value="Genomic_DNA"/>
</dbReference>
<dbReference type="PANTHER" id="PTHR31891:SF1">
    <property type="entry name" value="FORMAMIDASE C869.04-RELATED"/>
    <property type="match status" value="1"/>
</dbReference>
<dbReference type="PANTHER" id="PTHR31891">
    <property type="entry name" value="FORMAMIDASE C869.04-RELATED"/>
    <property type="match status" value="1"/>
</dbReference>
<dbReference type="InterPro" id="IPR004304">
    <property type="entry name" value="FmdA_AmdA"/>
</dbReference>
<dbReference type="SUPFAM" id="SSF141130">
    <property type="entry name" value="Acetamidase/Formamidase-like"/>
    <property type="match status" value="1"/>
</dbReference>
<dbReference type="Pfam" id="PF03069">
    <property type="entry name" value="FmdA_AmdA"/>
    <property type="match status" value="1"/>
</dbReference>
<protein>
    <recommendedName>
        <fullName evidence="3">Formamidase</fullName>
    </recommendedName>
</protein>
<evidence type="ECO:0000313" key="2">
    <source>
        <dbReference type="Proteomes" id="UP001642540"/>
    </source>
</evidence>
<dbReference type="Gene3D" id="2.60.120.580">
    <property type="entry name" value="Acetamidase/Formamidase-like domains"/>
    <property type="match status" value="1"/>
</dbReference>
<comment type="caution">
    <text evidence="1">The sequence shown here is derived from an EMBL/GenBank/DDBJ whole genome shotgun (WGS) entry which is preliminary data.</text>
</comment>
<keyword evidence="2" id="KW-1185">Reference proteome</keyword>
<dbReference type="Proteomes" id="UP001642540">
    <property type="component" value="Unassembled WGS sequence"/>
</dbReference>
<proteinExistence type="predicted"/>
<reference evidence="1 2" key="1">
    <citation type="submission" date="2024-08" db="EMBL/GenBank/DDBJ databases">
        <authorList>
            <person name="Cucini C."/>
            <person name="Frati F."/>
        </authorList>
    </citation>
    <scope>NUCLEOTIDE SEQUENCE [LARGE SCALE GENOMIC DNA]</scope>
</reference>
<organism evidence="1 2">
    <name type="scientific">Orchesella dallaii</name>
    <dbReference type="NCBI Taxonomy" id="48710"/>
    <lineage>
        <taxon>Eukaryota</taxon>
        <taxon>Metazoa</taxon>
        <taxon>Ecdysozoa</taxon>
        <taxon>Arthropoda</taxon>
        <taxon>Hexapoda</taxon>
        <taxon>Collembola</taxon>
        <taxon>Entomobryomorpha</taxon>
        <taxon>Entomobryoidea</taxon>
        <taxon>Orchesellidae</taxon>
        <taxon>Orchesellinae</taxon>
        <taxon>Orchesella</taxon>
    </lineage>
</organism>